<dbReference type="PROSITE" id="PS50215">
    <property type="entry name" value="ADAM_MEPRO"/>
    <property type="match status" value="1"/>
</dbReference>
<dbReference type="GO" id="GO:0006508">
    <property type="term" value="P:proteolysis"/>
    <property type="evidence" value="ECO:0007669"/>
    <property type="project" value="UniProtKB-KW"/>
</dbReference>
<feature type="chain" id="PRO_5020835554" evidence="1">
    <location>
        <begin position="30"/>
        <end position="368"/>
    </location>
</feature>
<dbReference type="EMBL" id="SDPU01000013">
    <property type="protein sequence ID" value="RYU13919.1"/>
    <property type="molecule type" value="Genomic_DNA"/>
</dbReference>
<dbReference type="SUPFAM" id="SSF55486">
    <property type="entry name" value="Metalloproteases ('zincins'), catalytic domain"/>
    <property type="match status" value="1"/>
</dbReference>
<dbReference type="Gene3D" id="3.40.390.10">
    <property type="entry name" value="Collagenase (Catalytic Domain)"/>
    <property type="match status" value="1"/>
</dbReference>
<dbReference type="Proteomes" id="UP000291189">
    <property type="component" value="Unassembled WGS sequence"/>
</dbReference>
<dbReference type="InterPro" id="IPR006026">
    <property type="entry name" value="Peptidase_Metallo"/>
</dbReference>
<gene>
    <name evidence="3" type="ORF">ETU37_05195</name>
</gene>
<evidence type="ECO:0000256" key="1">
    <source>
        <dbReference type="SAM" id="SignalP"/>
    </source>
</evidence>
<evidence type="ECO:0000259" key="2">
    <source>
        <dbReference type="PROSITE" id="PS50215"/>
    </source>
</evidence>
<evidence type="ECO:0000313" key="3">
    <source>
        <dbReference type="EMBL" id="RYU13919.1"/>
    </source>
</evidence>
<keyword evidence="1" id="KW-0732">Signal</keyword>
<dbReference type="GO" id="GO:0004222">
    <property type="term" value="F:metalloendopeptidase activity"/>
    <property type="evidence" value="ECO:0007669"/>
    <property type="project" value="InterPro"/>
</dbReference>
<dbReference type="SMART" id="SM00235">
    <property type="entry name" value="ZnMc"/>
    <property type="match status" value="1"/>
</dbReference>
<dbReference type="AlphaFoldDB" id="A0A4Q5J7Y3"/>
<dbReference type="OrthoDB" id="3778855at2"/>
<reference evidence="3 4" key="1">
    <citation type="submission" date="2019-01" db="EMBL/GenBank/DDBJ databases">
        <title>Nocardioides guangzhouensis sp. nov., an actinobacterium isolated from soil.</title>
        <authorList>
            <person name="Fu Y."/>
            <person name="Cai Y."/>
            <person name="Lin Z."/>
            <person name="Chen P."/>
        </authorList>
    </citation>
    <scope>NUCLEOTIDE SEQUENCE [LARGE SCALE GENOMIC DNA]</scope>
    <source>
        <strain evidence="3 4">NBRC 105384</strain>
    </source>
</reference>
<protein>
    <submittedName>
        <fullName evidence="3">Matrixin family metalloprotease</fullName>
    </submittedName>
</protein>
<feature type="signal peptide" evidence="1">
    <location>
        <begin position="1"/>
        <end position="29"/>
    </location>
</feature>
<dbReference type="RefSeq" id="WP_129986010.1">
    <property type="nucleotide sequence ID" value="NZ_SDPU01000013.1"/>
</dbReference>
<dbReference type="Pfam" id="PF13688">
    <property type="entry name" value="Reprolysin_5"/>
    <property type="match status" value="1"/>
</dbReference>
<keyword evidence="3" id="KW-0378">Hydrolase</keyword>
<accession>A0A4Q5J7Y3</accession>
<name>A0A4Q5J7Y3_9ACTN</name>
<dbReference type="GO" id="GO:0008270">
    <property type="term" value="F:zinc ion binding"/>
    <property type="evidence" value="ECO:0007669"/>
    <property type="project" value="InterPro"/>
</dbReference>
<comment type="caution">
    <text evidence="3">The sequence shown here is derived from an EMBL/GenBank/DDBJ whole genome shotgun (WGS) entry which is preliminary data.</text>
</comment>
<proteinExistence type="predicted"/>
<feature type="domain" description="Peptidase M12B" evidence="2">
    <location>
        <begin position="70"/>
        <end position="202"/>
    </location>
</feature>
<keyword evidence="3" id="KW-0482">Metalloprotease</keyword>
<dbReference type="InterPro" id="IPR024079">
    <property type="entry name" value="MetalloPept_cat_dom_sf"/>
</dbReference>
<organism evidence="3 4">
    <name type="scientific">Nocardioides iriomotensis</name>
    <dbReference type="NCBI Taxonomy" id="715784"/>
    <lineage>
        <taxon>Bacteria</taxon>
        <taxon>Bacillati</taxon>
        <taxon>Actinomycetota</taxon>
        <taxon>Actinomycetes</taxon>
        <taxon>Propionibacteriales</taxon>
        <taxon>Nocardioidaceae</taxon>
        <taxon>Nocardioides</taxon>
    </lineage>
</organism>
<keyword evidence="4" id="KW-1185">Reference proteome</keyword>
<sequence length="368" mass="39262">MNAPRTLVGALVAAVALALVATASPSAVARDTSGPSTGHRALSTAPKTPDVVEKYFDHDEDGATARYARVRTWPGRTITYFDATKDSDAVKRAVTLWNRSGIDMKFKKIKSKKKAQLLIRNSTNVPNGCGTGLATLGYTGKRQAFVNILHGTDADGQTCAWPGQTLVMAHELGHVLGLKHDDSQCSLMNTMHINGVAQYKCVTDDRTDGDEMPGHWNCRVLQKVDIKRAKKMYGGKVEVSETEWCDLGVRMPASGAITATQGTYSNTGEPASGWVTLTWNHAAEPVQEAWLNVNARGPAFSLTTTPGDCAAPTGAPVTEGPYAWSVPVGANDTDMRPIAPGVWCFSLMSYDTLGRPALAATPVTATIG</sequence>
<evidence type="ECO:0000313" key="4">
    <source>
        <dbReference type="Proteomes" id="UP000291189"/>
    </source>
</evidence>
<dbReference type="InterPro" id="IPR001590">
    <property type="entry name" value="Peptidase_M12B"/>
</dbReference>
<keyword evidence="3" id="KW-0645">Protease</keyword>